<reference evidence="1 2" key="1">
    <citation type="submission" date="2014-04" db="EMBL/GenBank/DDBJ databases">
        <authorList>
            <consortium name="DOE Joint Genome Institute"/>
            <person name="Kuo A."/>
            <person name="Gay G."/>
            <person name="Dore J."/>
            <person name="Kohler A."/>
            <person name="Nagy L.G."/>
            <person name="Floudas D."/>
            <person name="Copeland A."/>
            <person name="Barry K.W."/>
            <person name="Cichocki N."/>
            <person name="Veneault-Fourrey C."/>
            <person name="LaButti K."/>
            <person name="Lindquist E.A."/>
            <person name="Lipzen A."/>
            <person name="Lundell T."/>
            <person name="Morin E."/>
            <person name="Murat C."/>
            <person name="Sun H."/>
            <person name="Tunlid A."/>
            <person name="Henrissat B."/>
            <person name="Grigoriev I.V."/>
            <person name="Hibbett D.S."/>
            <person name="Martin F."/>
            <person name="Nordberg H.P."/>
            <person name="Cantor M.N."/>
            <person name="Hua S.X."/>
        </authorList>
    </citation>
    <scope>NUCLEOTIDE SEQUENCE [LARGE SCALE GENOMIC DNA]</scope>
    <source>
        <strain evidence="2">h7</strain>
    </source>
</reference>
<gene>
    <name evidence="1" type="ORF">M413DRAFT_264402</name>
</gene>
<name>A0A0C3CDJ8_HEBCY</name>
<evidence type="ECO:0000313" key="2">
    <source>
        <dbReference type="Proteomes" id="UP000053424"/>
    </source>
</evidence>
<protein>
    <submittedName>
        <fullName evidence="1">Uncharacterized protein</fullName>
    </submittedName>
</protein>
<keyword evidence="2" id="KW-1185">Reference proteome</keyword>
<reference evidence="2" key="2">
    <citation type="submission" date="2015-01" db="EMBL/GenBank/DDBJ databases">
        <title>Evolutionary Origins and Diversification of the Mycorrhizal Mutualists.</title>
        <authorList>
            <consortium name="DOE Joint Genome Institute"/>
            <consortium name="Mycorrhizal Genomics Consortium"/>
            <person name="Kohler A."/>
            <person name="Kuo A."/>
            <person name="Nagy L.G."/>
            <person name="Floudas D."/>
            <person name="Copeland A."/>
            <person name="Barry K.W."/>
            <person name="Cichocki N."/>
            <person name="Veneault-Fourrey C."/>
            <person name="LaButti K."/>
            <person name="Lindquist E.A."/>
            <person name="Lipzen A."/>
            <person name="Lundell T."/>
            <person name="Morin E."/>
            <person name="Murat C."/>
            <person name="Riley R."/>
            <person name="Ohm R."/>
            <person name="Sun H."/>
            <person name="Tunlid A."/>
            <person name="Henrissat B."/>
            <person name="Grigoriev I.V."/>
            <person name="Hibbett D.S."/>
            <person name="Martin F."/>
        </authorList>
    </citation>
    <scope>NUCLEOTIDE SEQUENCE [LARGE SCALE GENOMIC DNA]</scope>
    <source>
        <strain evidence="2">h7</strain>
    </source>
</reference>
<sequence>MAGVVDRLILMYPIIRAFPVRMAKFAWQALSMIRYRLGSFWSVVLGGLWRQMQSRKQDDRLSPPPQITPEATRVGNFYSNVHFV</sequence>
<dbReference type="HOGENOM" id="CLU_2527710_0_0_1"/>
<evidence type="ECO:0000313" key="1">
    <source>
        <dbReference type="EMBL" id="KIM46850.1"/>
    </source>
</evidence>
<dbReference type="Proteomes" id="UP000053424">
    <property type="component" value="Unassembled WGS sequence"/>
</dbReference>
<organism evidence="1 2">
    <name type="scientific">Hebeloma cylindrosporum</name>
    <dbReference type="NCBI Taxonomy" id="76867"/>
    <lineage>
        <taxon>Eukaryota</taxon>
        <taxon>Fungi</taxon>
        <taxon>Dikarya</taxon>
        <taxon>Basidiomycota</taxon>
        <taxon>Agaricomycotina</taxon>
        <taxon>Agaricomycetes</taxon>
        <taxon>Agaricomycetidae</taxon>
        <taxon>Agaricales</taxon>
        <taxon>Agaricineae</taxon>
        <taxon>Hymenogastraceae</taxon>
        <taxon>Hebeloma</taxon>
    </lineage>
</organism>
<dbReference type="AlphaFoldDB" id="A0A0C3CDJ8"/>
<proteinExistence type="predicted"/>
<accession>A0A0C3CDJ8</accession>
<dbReference type="EMBL" id="KN831770">
    <property type="protein sequence ID" value="KIM46850.1"/>
    <property type="molecule type" value="Genomic_DNA"/>
</dbReference>